<organism evidence="2 3">
    <name type="scientific">Nonomuraea coxensis DSM 45129</name>
    <dbReference type="NCBI Taxonomy" id="1122611"/>
    <lineage>
        <taxon>Bacteria</taxon>
        <taxon>Bacillati</taxon>
        <taxon>Actinomycetota</taxon>
        <taxon>Actinomycetes</taxon>
        <taxon>Streptosporangiales</taxon>
        <taxon>Streptosporangiaceae</taxon>
        <taxon>Nonomuraea</taxon>
    </lineage>
</organism>
<dbReference type="Proteomes" id="UP000824681">
    <property type="component" value="Chromosome"/>
</dbReference>
<evidence type="ECO:0000256" key="1">
    <source>
        <dbReference type="SAM" id="MobiDB-lite"/>
    </source>
</evidence>
<feature type="region of interest" description="Disordered" evidence="1">
    <location>
        <begin position="1"/>
        <end position="25"/>
    </location>
</feature>
<gene>
    <name evidence="2" type="ORF">Nocox_23440</name>
</gene>
<keyword evidence="3" id="KW-1185">Reference proteome</keyword>
<sequence>MTMTASAGDGPEELGFAVPNETLPARDVEARESRIDERFQATGCRKVSSDRR</sequence>
<evidence type="ECO:0000313" key="2">
    <source>
        <dbReference type="EMBL" id="QYC42291.1"/>
    </source>
</evidence>
<dbReference type="EMBL" id="CP068985">
    <property type="protein sequence ID" value="QYC42291.1"/>
    <property type="molecule type" value="Genomic_DNA"/>
</dbReference>
<dbReference type="RefSeq" id="WP_020540353.1">
    <property type="nucleotide sequence ID" value="NZ_CP068985.1"/>
</dbReference>
<reference evidence="2 3" key="1">
    <citation type="journal article" date="2021" name="ACS Chem. Biol.">
        <title>Genomic-Led Discovery of a Novel Glycopeptide Antibiotic by Nonomuraea coxensis DSM 45129.</title>
        <authorList>
            <person name="Yushchuk O."/>
            <person name="Vior N.M."/>
            <person name="Andreo-Vidal A."/>
            <person name="Berini F."/>
            <person name="Ruckert C."/>
            <person name="Busche T."/>
            <person name="Binda E."/>
            <person name="Kalinowski J."/>
            <person name="Truman A.W."/>
            <person name="Marinelli F."/>
        </authorList>
    </citation>
    <scope>NUCLEOTIDE SEQUENCE [LARGE SCALE GENOMIC DNA]</scope>
    <source>
        <strain evidence="2 3">DSM 45129</strain>
    </source>
</reference>
<name>A0ABX8U3H2_9ACTN</name>
<evidence type="ECO:0000313" key="3">
    <source>
        <dbReference type="Proteomes" id="UP000824681"/>
    </source>
</evidence>
<protein>
    <submittedName>
        <fullName evidence="2">Uncharacterized protein</fullName>
    </submittedName>
</protein>
<proteinExistence type="predicted"/>
<accession>A0ABX8U3H2</accession>